<dbReference type="Gene3D" id="3.40.50.620">
    <property type="entry name" value="HUPs"/>
    <property type="match status" value="1"/>
</dbReference>
<keyword evidence="2" id="KW-1185">Reference proteome</keyword>
<proteinExistence type="predicted"/>
<evidence type="ECO:0000313" key="2">
    <source>
        <dbReference type="Proteomes" id="UP000053097"/>
    </source>
</evidence>
<organism evidence="1 2">
    <name type="scientific">Ooceraea biroi</name>
    <name type="common">Clonal raider ant</name>
    <name type="synonym">Cerapachys biroi</name>
    <dbReference type="NCBI Taxonomy" id="2015173"/>
    <lineage>
        <taxon>Eukaryota</taxon>
        <taxon>Metazoa</taxon>
        <taxon>Ecdysozoa</taxon>
        <taxon>Arthropoda</taxon>
        <taxon>Hexapoda</taxon>
        <taxon>Insecta</taxon>
        <taxon>Pterygota</taxon>
        <taxon>Neoptera</taxon>
        <taxon>Endopterygota</taxon>
        <taxon>Hymenoptera</taxon>
        <taxon>Apocrita</taxon>
        <taxon>Aculeata</taxon>
        <taxon>Formicoidea</taxon>
        <taxon>Formicidae</taxon>
        <taxon>Dorylinae</taxon>
        <taxon>Ooceraea</taxon>
    </lineage>
</organism>
<dbReference type="PANTHER" id="PTHR11933:SF5">
    <property type="entry name" value="MITOCHONDRIAL TRNA-SPECIFIC 2-THIOURIDYLASE 1"/>
    <property type="match status" value="1"/>
</dbReference>
<accession>A0A026WGU3</accession>
<dbReference type="PANTHER" id="PTHR11933">
    <property type="entry name" value="TRNA 5-METHYLAMINOMETHYL-2-THIOURIDYLATE -METHYLTRANSFERASE"/>
    <property type="match status" value="1"/>
</dbReference>
<dbReference type="SUPFAM" id="SSF52402">
    <property type="entry name" value="Adenine nucleotide alpha hydrolases-like"/>
    <property type="match status" value="1"/>
</dbReference>
<dbReference type="EMBL" id="KK107219">
    <property type="protein sequence ID" value="EZA55148.1"/>
    <property type="molecule type" value="Genomic_DNA"/>
</dbReference>
<dbReference type="AlphaFoldDB" id="A0A026WGU3"/>
<gene>
    <name evidence="1" type="ORF">X777_05278</name>
</gene>
<evidence type="ECO:0000313" key="1">
    <source>
        <dbReference type="EMBL" id="EZA55148.1"/>
    </source>
</evidence>
<dbReference type="Proteomes" id="UP000053097">
    <property type="component" value="Unassembled WGS sequence"/>
</dbReference>
<protein>
    <submittedName>
        <fullName evidence="1">tRNA-specific 2-thiouridylase mnmA</fullName>
    </submittedName>
</protein>
<name>A0A026WGU3_OOCBI</name>
<dbReference type="InterPro" id="IPR014729">
    <property type="entry name" value="Rossmann-like_a/b/a_fold"/>
</dbReference>
<dbReference type="GO" id="GO:0002143">
    <property type="term" value="P:tRNA wobble position uridine thiolation"/>
    <property type="evidence" value="ECO:0007669"/>
    <property type="project" value="TreeGrafter"/>
</dbReference>
<reference evidence="1 2" key="1">
    <citation type="journal article" date="2014" name="Curr. Biol.">
        <title>The genome of the clonal raider ant Cerapachys biroi.</title>
        <authorList>
            <person name="Oxley P.R."/>
            <person name="Ji L."/>
            <person name="Fetter-Pruneda I."/>
            <person name="McKenzie S.K."/>
            <person name="Li C."/>
            <person name="Hu H."/>
            <person name="Zhang G."/>
            <person name="Kronauer D.J."/>
        </authorList>
    </citation>
    <scope>NUCLEOTIDE SEQUENCE [LARGE SCALE GENOMIC DNA]</scope>
</reference>
<dbReference type="STRING" id="2015173.A0A026WGU3"/>
<sequence length="86" mass="9998">MGHYAQVRFNPELNAYHLLRRIDSNKDKIYLLCQLNQSQLSKTLFSIGHLTKTEVRKIAREQNLITADKKDSTGICFIGESNFEHF</sequence>
<dbReference type="Pfam" id="PF03054">
    <property type="entry name" value="tRNA_Me_trans"/>
    <property type="match status" value="1"/>
</dbReference>